<proteinExistence type="predicted"/>
<name>X1EBI4_9ZZZZ</name>
<sequence>MQSSKYSIEDYQRAGDDMFNRLHLDSYPVSIKYIKNIEDDIPVGVRRPIDTKEKMSICQAFTYARRFKQKFCITAADNFCTPSSVAHGWVPLTMEEFVESQVRQKWSKDAQAEKRRAEHTYAQNFKNIIELAYRGVIVSPLTETPVIPDAIM</sequence>
<organism evidence="1">
    <name type="scientific">marine sediment metagenome</name>
    <dbReference type="NCBI Taxonomy" id="412755"/>
    <lineage>
        <taxon>unclassified sequences</taxon>
        <taxon>metagenomes</taxon>
        <taxon>ecological metagenomes</taxon>
    </lineage>
</organism>
<feature type="non-terminal residue" evidence="1">
    <location>
        <position position="152"/>
    </location>
</feature>
<dbReference type="Pfam" id="PF02596">
    <property type="entry name" value="DUF169"/>
    <property type="match status" value="1"/>
</dbReference>
<reference evidence="1" key="1">
    <citation type="journal article" date="2014" name="Front. Microbiol.">
        <title>High frequency of phylogenetically diverse reductive dehalogenase-homologous genes in deep subseafloor sedimentary metagenomes.</title>
        <authorList>
            <person name="Kawai M."/>
            <person name="Futagami T."/>
            <person name="Toyoda A."/>
            <person name="Takaki Y."/>
            <person name="Nishi S."/>
            <person name="Hori S."/>
            <person name="Arai W."/>
            <person name="Tsubouchi T."/>
            <person name="Morono Y."/>
            <person name="Uchiyama I."/>
            <person name="Ito T."/>
            <person name="Fujiyama A."/>
            <person name="Inagaki F."/>
            <person name="Takami H."/>
        </authorList>
    </citation>
    <scope>NUCLEOTIDE SEQUENCE</scope>
    <source>
        <strain evidence="1">Expedition CK06-06</strain>
    </source>
</reference>
<protein>
    <submittedName>
        <fullName evidence="1">Uncharacterized protein</fullName>
    </submittedName>
</protein>
<comment type="caution">
    <text evidence="1">The sequence shown here is derived from an EMBL/GenBank/DDBJ whole genome shotgun (WGS) entry which is preliminary data.</text>
</comment>
<dbReference type="EMBL" id="BART01032763">
    <property type="protein sequence ID" value="GAH14484.1"/>
    <property type="molecule type" value="Genomic_DNA"/>
</dbReference>
<dbReference type="InterPro" id="IPR003748">
    <property type="entry name" value="DUF169"/>
</dbReference>
<evidence type="ECO:0000313" key="1">
    <source>
        <dbReference type="EMBL" id="GAH14484.1"/>
    </source>
</evidence>
<gene>
    <name evidence="1" type="ORF">S01H4_56529</name>
</gene>
<accession>X1EBI4</accession>
<dbReference type="PANTHER" id="PTHR37954">
    <property type="entry name" value="BLL4979 PROTEIN"/>
    <property type="match status" value="1"/>
</dbReference>
<dbReference type="AlphaFoldDB" id="X1EBI4"/>
<dbReference type="PANTHER" id="PTHR37954:SF3">
    <property type="entry name" value="DUF169 DOMAIN-CONTAINING PROTEIN"/>
    <property type="match status" value="1"/>
</dbReference>